<dbReference type="Proteomes" id="UP000606786">
    <property type="component" value="Unassembled WGS sequence"/>
</dbReference>
<sequence length="107" mass="12350">MRMRKPPSYKIITRPLRAHGKTIKNGNDLCLLCEKSPRNKVFTNLMKTKAQKRKKCQKMYVCTYVFAISISAFNLPLLWYLPTCTGNGIGNELQPSRLALKNDFIRN</sequence>
<keyword evidence="3" id="KW-1185">Reference proteome</keyword>
<evidence type="ECO:0000313" key="2">
    <source>
        <dbReference type="EMBL" id="CAD7015501.1"/>
    </source>
</evidence>
<accession>A0A811VK30</accession>
<keyword evidence="1" id="KW-0472">Membrane</keyword>
<name>A0A811VK30_CERCA</name>
<evidence type="ECO:0000256" key="1">
    <source>
        <dbReference type="SAM" id="Phobius"/>
    </source>
</evidence>
<keyword evidence="1" id="KW-0812">Transmembrane</keyword>
<feature type="transmembrane region" description="Helical" evidence="1">
    <location>
        <begin position="59"/>
        <end position="81"/>
    </location>
</feature>
<comment type="caution">
    <text evidence="2">The sequence shown here is derived from an EMBL/GenBank/DDBJ whole genome shotgun (WGS) entry which is preliminary data.</text>
</comment>
<proteinExistence type="predicted"/>
<keyword evidence="1" id="KW-1133">Transmembrane helix</keyword>
<evidence type="ECO:0000313" key="3">
    <source>
        <dbReference type="Proteomes" id="UP000606786"/>
    </source>
</evidence>
<reference evidence="2" key="1">
    <citation type="submission" date="2020-11" db="EMBL/GenBank/DDBJ databases">
        <authorList>
            <person name="Whitehead M."/>
        </authorList>
    </citation>
    <scope>NUCLEOTIDE SEQUENCE</scope>
    <source>
        <strain evidence="2">EGII</strain>
    </source>
</reference>
<protein>
    <submittedName>
        <fullName evidence="2">(Mediterranean fruit fly) hypothetical protein</fullName>
    </submittedName>
</protein>
<gene>
    <name evidence="2" type="ORF">CCAP1982_LOCUS23440</name>
</gene>
<dbReference type="EMBL" id="CAJHJT010000067">
    <property type="protein sequence ID" value="CAD7015501.1"/>
    <property type="molecule type" value="Genomic_DNA"/>
</dbReference>
<dbReference type="AlphaFoldDB" id="A0A811VK30"/>
<organism evidence="2 3">
    <name type="scientific">Ceratitis capitata</name>
    <name type="common">Mediterranean fruit fly</name>
    <name type="synonym">Tephritis capitata</name>
    <dbReference type="NCBI Taxonomy" id="7213"/>
    <lineage>
        <taxon>Eukaryota</taxon>
        <taxon>Metazoa</taxon>
        <taxon>Ecdysozoa</taxon>
        <taxon>Arthropoda</taxon>
        <taxon>Hexapoda</taxon>
        <taxon>Insecta</taxon>
        <taxon>Pterygota</taxon>
        <taxon>Neoptera</taxon>
        <taxon>Endopterygota</taxon>
        <taxon>Diptera</taxon>
        <taxon>Brachycera</taxon>
        <taxon>Muscomorpha</taxon>
        <taxon>Tephritoidea</taxon>
        <taxon>Tephritidae</taxon>
        <taxon>Ceratitis</taxon>
        <taxon>Ceratitis</taxon>
    </lineage>
</organism>